<name>H8X740_CANO9</name>
<dbReference type="HOGENOM" id="CLU_662209_0_0_1"/>
<organism evidence="2 3">
    <name type="scientific">Candida orthopsilosis (strain 90-125)</name>
    <name type="common">Yeast</name>
    <dbReference type="NCBI Taxonomy" id="1136231"/>
    <lineage>
        <taxon>Eukaryota</taxon>
        <taxon>Fungi</taxon>
        <taxon>Dikarya</taxon>
        <taxon>Ascomycota</taxon>
        <taxon>Saccharomycotina</taxon>
        <taxon>Pichiomycetes</taxon>
        <taxon>Debaryomycetaceae</taxon>
        <taxon>Candida/Lodderomyces clade</taxon>
        <taxon>Candida</taxon>
    </lineage>
</organism>
<dbReference type="Proteomes" id="UP000005018">
    <property type="component" value="Chromosome 5"/>
</dbReference>
<proteinExistence type="predicted"/>
<reference evidence="2 3" key="1">
    <citation type="journal article" date="2012" name="PLoS ONE">
        <title>Sequence and analysis of the genome of the pathogenic yeast Candida orthopsilosis.</title>
        <authorList>
            <person name="Riccombeni A."/>
            <person name="Vidanes G."/>
            <person name="Proux-Wera E."/>
            <person name="Wolfe K.H."/>
            <person name="Butler G."/>
        </authorList>
    </citation>
    <scope>NUCLEOTIDE SEQUENCE [LARGE SCALE GENOMIC DNA]</scope>
    <source>
        <strain evidence="2 3">Co 90-125</strain>
    </source>
</reference>
<feature type="region of interest" description="Disordered" evidence="1">
    <location>
        <begin position="351"/>
        <end position="370"/>
    </location>
</feature>
<dbReference type="GeneID" id="14541195"/>
<protein>
    <submittedName>
        <fullName evidence="2">Uncharacterized protein</fullName>
    </submittedName>
</protein>
<feature type="region of interest" description="Disordered" evidence="1">
    <location>
        <begin position="271"/>
        <end position="310"/>
    </location>
</feature>
<gene>
    <name evidence="2" type="ORF">CORT_0E03800</name>
</gene>
<dbReference type="RefSeq" id="XP_003870099.1">
    <property type="nucleotide sequence ID" value="XM_003870050.1"/>
</dbReference>
<evidence type="ECO:0000313" key="3">
    <source>
        <dbReference type="Proteomes" id="UP000005018"/>
    </source>
</evidence>
<dbReference type="OrthoDB" id="4028087at2759"/>
<feature type="region of interest" description="Disordered" evidence="1">
    <location>
        <begin position="393"/>
        <end position="415"/>
    </location>
</feature>
<keyword evidence="3" id="KW-1185">Reference proteome</keyword>
<evidence type="ECO:0000256" key="1">
    <source>
        <dbReference type="SAM" id="MobiDB-lite"/>
    </source>
</evidence>
<accession>H8X740</accession>
<evidence type="ECO:0000313" key="2">
    <source>
        <dbReference type="EMBL" id="CCG23968.1"/>
    </source>
</evidence>
<sequence length="415" mass="46101">MTEIIINYISPEQLYCLIDFKQIDFQAVIPGFNPAGGFLLTSPAHAPSLTPATAEQNKSTTEFDKMQDKDKRKTMDPPTPSNSPVAVNNLCTIKSDLLKPSEPQHTKNVQINNLNLENNVNDPTKQVGSNTGYITEDEMYASFLDQFVDSYLHNGEDDVDMGSSVEDLFHNGQNNSYQKLEGSHWYQQSISTIATCYMYGKFRTIGKAEGIAIATYAKFNGVSGNFGCLISKREKSLCNEKSVTVANIEHYIRCYYQHQEDSTSCVSVKETEVAPDPSVEEEEAYQTDDIKPEANEEDVVDSGTPKVGDREQELEDELRNCCTSRVASMHEIEIGDRYKHESRGSLQVNQAINGDGANGSIAEEPASADDTEAEVVIDHGVEDYRLPTIAQVLSDDEDSHNKHSLHEESGDNEEI</sequence>
<dbReference type="AlphaFoldDB" id="H8X740"/>
<feature type="compositionally biased region" description="Polar residues" evidence="1">
    <location>
        <begin position="50"/>
        <end position="60"/>
    </location>
</feature>
<feature type="compositionally biased region" description="Basic and acidic residues" evidence="1">
    <location>
        <begin position="399"/>
        <end position="409"/>
    </location>
</feature>
<feature type="region of interest" description="Disordered" evidence="1">
    <location>
        <begin position="49"/>
        <end position="86"/>
    </location>
</feature>
<dbReference type="KEGG" id="cot:CORT_0E03800"/>
<feature type="compositionally biased region" description="Basic and acidic residues" evidence="1">
    <location>
        <begin position="61"/>
        <end position="75"/>
    </location>
</feature>
<dbReference type="EMBL" id="HE681723">
    <property type="protein sequence ID" value="CCG23968.1"/>
    <property type="molecule type" value="Genomic_DNA"/>
</dbReference>